<dbReference type="EMBL" id="BTGU01003265">
    <property type="protein sequence ID" value="GMN29333.1"/>
    <property type="molecule type" value="Genomic_DNA"/>
</dbReference>
<reference evidence="1" key="1">
    <citation type="submission" date="2023-07" db="EMBL/GenBank/DDBJ databases">
        <title>draft genome sequence of fig (Ficus carica).</title>
        <authorList>
            <person name="Takahashi T."/>
            <person name="Nishimura K."/>
        </authorList>
    </citation>
    <scope>NUCLEOTIDE SEQUENCE</scope>
</reference>
<comment type="caution">
    <text evidence="1">The sequence shown here is derived from an EMBL/GenBank/DDBJ whole genome shotgun (WGS) entry which is preliminary data.</text>
</comment>
<evidence type="ECO:0000313" key="1">
    <source>
        <dbReference type="EMBL" id="GMN29333.1"/>
    </source>
</evidence>
<protein>
    <submittedName>
        <fullName evidence="1">Uncharacterized protein</fullName>
    </submittedName>
</protein>
<gene>
    <name evidence="1" type="ORF">TIFTF001_044337</name>
</gene>
<sequence>MHFVDDVEECSAINVLDSLVAAEFEKKFSPKMINEDNLAVSDEDEEASDNQISLMDRRHTAVRGRRHFESLELSERAFKSHKPSVDDCFGNKTPTYTLEG</sequence>
<accession>A0AA88CPA2</accession>
<proteinExistence type="predicted"/>
<organism evidence="1 2">
    <name type="scientific">Ficus carica</name>
    <name type="common">Common fig</name>
    <dbReference type="NCBI Taxonomy" id="3494"/>
    <lineage>
        <taxon>Eukaryota</taxon>
        <taxon>Viridiplantae</taxon>
        <taxon>Streptophyta</taxon>
        <taxon>Embryophyta</taxon>
        <taxon>Tracheophyta</taxon>
        <taxon>Spermatophyta</taxon>
        <taxon>Magnoliopsida</taxon>
        <taxon>eudicotyledons</taxon>
        <taxon>Gunneridae</taxon>
        <taxon>Pentapetalae</taxon>
        <taxon>rosids</taxon>
        <taxon>fabids</taxon>
        <taxon>Rosales</taxon>
        <taxon>Moraceae</taxon>
        <taxon>Ficeae</taxon>
        <taxon>Ficus</taxon>
    </lineage>
</organism>
<dbReference type="AlphaFoldDB" id="A0AA88CPA2"/>
<evidence type="ECO:0000313" key="2">
    <source>
        <dbReference type="Proteomes" id="UP001187192"/>
    </source>
</evidence>
<name>A0AA88CPA2_FICCA</name>
<dbReference type="Proteomes" id="UP001187192">
    <property type="component" value="Unassembled WGS sequence"/>
</dbReference>
<keyword evidence="2" id="KW-1185">Reference proteome</keyword>